<dbReference type="AlphaFoldDB" id="A0A0R3TL23"/>
<protein>
    <submittedName>
        <fullName evidence="4">Lipoprotein</fullName>
    </submittedName>
</protein>
<sequence length="44" mass="5188">MSRVFQLPSVSLLIFTFLGFGCLFTQKYIYMLVLFYPFCHSDVD</sequence>
<name>A0A0R3TL23_RODNA</name>
<keyword evidence="1" id="KW-0812">Transmembrane</keyword>
<accession>A0A0R3TL23</accession>
<evidence type="ECO:0000313" key="3">
    <source>
        <dbReference type="Proteomes" id="UP000278807"/>
    </source>
</evidence>
<organism evidence="4">
    <name type="scientific">Rodentolepis nana</name>
    <name type="common">Dwarf tapeworm</name>
    <name type="synonym">Hymenolepis nana</name>
    <dbReference type="NCBI Taxonomy" id="102285"/>
    <lineage>
        <taxon>Eukaryota</taxon>
        <taxon>Metazoa</taxon>
        <taxon>Spiralia</taxon>
        <taxon>Lophotrochozoa</taxon>
        <taxon>Platyhelminthes</taxon>
        <taxon>Cestoda</taxon>
        <taxon>Eucestoda</taxon>
        <taxon>Cyclophyllidea</taxon>
        <taxon>Hymenolepididae</taxon>
        <taxon>Rodentolepis</taxon>
    </lineage>
</organism>
<evidence type="ECO:0000313" key="4">
    <source>
        <dbReference type="WBParaSite" id="HNAJ_0000791101-mRNA-1"/>
    </source>
</evidence>
<keyword evidence="1" id="KW-0472">Membrane</keyword>
<reference evidence="2 3" key="2">
    <citation type="submission" date="2018-11" db="EMBL/GenBank/DDBJ databases">
        <authorList>
            <consortium name="Pathogen Informatics"/>
        </authorList>
    </citation>
    <scope>NUCLEOTIDE SEQUENCE [LARGE SCALE GENOMIC DNA]</scope>
</reference>
<gene>
    <name evidence="2" type="ORF">HNAJ_LOCUS7907</name>
</gene>
<dbReference type="WBParaSite" id="HNAJ_0000791101-mRNA-1">
    <property type="protein sequence ID" value="HNAJ_0000791101-mRNA-1"/>
    <property type="gene ID" value="HNAJ_0000791101"/>
</dbReference>
<keyword evidence="3" id="KW-1185">Reference proteome</keyword>
<dbReference type="EMBL" id="UZAE01012151">
    <property type="protein sequence ID" value="VDO03767.1"/>
    <property type="molecule type" value="Genomic_DNA"/>
</dbReference>
<evidence type="ECO:0000256" key="1">
    <source>
        <dbReference type="SAM" id="Phobius"/>
    </source>
</evidence>
<dbReference type="Proteomes" id="UP000278807">
    <property type="component" value="Unassembled WGS sequence"/>
</dbReference>
<evidence type="ECO:0000313" key="2">
    <source>
        <dbReference type="EMBL" id="VDO03767.1"/>
    </source>
</evidence>
<feature type="transmembrane region" description="Helical" evidence="1">
    <location>
        <begin position="12"/>
        <end position="38"/>
    </location>
</feature>
<dbReference type="PROSITE" id="PS51257">
    <property type="entry name" value="PROKAR_LIPOPROTEIN"/>
    <property type="match status" value="1"/>
</dbReference>
<reference evidence="4" key="1">
    <citation type="submission" date="2017-02" db="UniProtKB">
        <authorList>
            <consortium name="WormBaseParasite"/>
        </authorList>
    </citation>
    <scope>IDENTIFICATION</scope>
</reference>
<keyword evidence="1" id="KW-1133">Transmembrane helix</keyword>
<proteinExistence type="predicted"/>